<dbReference type="RefSeq" id="WP_348715779.1">
    <property type="nucleotide sequence ID" value="NZ_CAXJIO010000011.1"/>
</dbReference>
<dbReference type="Gene3D" id="2.60.120.1440">
    <property type="match status" value="1"/>
</dbReference>
<dbReference type="PANTHER" id="PTHR30273:SF2">
    <property type="entry name" value="PROTEIN FECR"/>
    <property type="match status" value="1"/>
</dbReference>
<keyword evidence="1" id="KW-0472">Membrane</keyword>
<proteinExistence type="predicted"/>
<sequence>MEKNELIEKWLKNELTPDEQVAFDALEDAPFFNEIIEEGQRFNAKKHAQVTSFETLENRLSAKNNTNWKKIIPRIAAALIIGFSLFYFVNNPSIKEFDTQYSESKTITLPDHSVVQLNELSKLEYQSKNWEENRNLDLKGEAFFDVEKGSRFDVNTSYGTVSVLGTEFNVVSRDGLFRVSCYEGLVEVRYNEKTVKLPAGSEFVLTNTSEEKRNIVIATPQWLHNQSIFERVLLKDVITELEKQYKVTVISNIQNKEIYFTGAFTHTNLESAIKAITHPFNLTYNIKNKTEIIISDDPN</sequence>
<feature type="domain" description="FecR protein" evidence="2">
    <location>
        <begin position="98"/>
        <end position="187"/>
    </location>
</feature>
<feature type="transmembrane region" description="Helical" evidence="1">
    <location>
        <begin position="71"/>
        <end position="89"/>
    </location>
</feature>
<evidence type="ECO:0000313" key="4">
    <source>
        <dbReference type="EMBL" id="CAL2102483.1"/>
    </source>
</evidence>
<organism evidence="4 5">
    <name type="scientific">Tenacibaculum polynesiense</name>
    <dbReference type="NCBI Taxonomy" id="3137857"/>
    <lineage>
        <taxon>Bacteria</taxon>
        <taxon>Pseudomonadati</taxon>
        <taxon>Bacteroidota</taxon>
        <taxon>Flavobacteriia</taxon>
        <taxon>Flavobacteriales</taxon>
        <taxon>Flavobacteriaceae</taxon>
        <taxon>Tenacibaculum</taxon>
    </lineage>
</organism>
<evidence type="ECO:0000259" key="2">
    <source>
        <dbReference type="Pfam" id="PF04773"/>
    </source>
</evidence>
<keyword evidence="1" id="KW-1133">Transmembrane helix</keyword>
<dbReference type="PANTHER" id="PTHR30273">
    <property type="entry name" value="PERIPLASMIC SIGNAL SENSOR AND SIGMA FACTOR ACTIVATOR FECR-RELATED"/>
    <property type="match status" value="1"/>
</dbReference>
<name>A0ABP1EXQ8_9FLAO</name>
<dbReference type="Proteomes" id="UP001497527">
    <property type="component" value="Unassembled WGS sequence"/>
</dbReference>
<dbReference type="InterPro" id="IPR012373">
    <property type="entry name" value="Ferrdict_sens_TM"/>
</dbReference>
<dbReference type="InterPro" id="IPR006860">
    <property type="entry name" value="FecR"/>
</dbReference>
<dbReference type="Gene3D" id="3.55.50.30">
    <property type="match status" value="1"/>
</dbReference>
<evidence type="ECO:0000259" key="3">
    <source>
        <dbReference type="Pfam" id="PF16344"/>
    </source>
</evidence>
<feature type="domain" description="Protein FecR C-terminal" evidence="3">
    <location>
        <begin position="228"/>
        <end position="293"/>
    </location>
</feature>
<dbReference type="InterPro" id="IPR032508">
    <property type="entry name" value="FecR_C"/>
</dbReference>
<keyword evidence="5" id="KW-1185">Reference proteome</keyword>
<gene>
    <name evidence="4" type="ORF">T190423A01A_20234</name>
</gene>
<accession>A0ABP1EXQ8</accession>
<keyword evidence="1 4" id="KW-0812">Transmembrane</keyword>
<dbReference type="Pfam" id="PF04773">
    <property type="entry name" value="FecR"/>
    <property type="match status" value="1"/>
</dbReference>
<dbReference type="EMBL" id="CAXJIO010000011">
    <property type="protein sequence ID" value="CAL2102483.1"/>
    <property type="molecule type" value="Genomic_DNA"/>
</dbReference>
<reference evidence="4 5" key="1">
    <citation type="submission" date="2024-05" db="EMBL/GenBank/DDBJ databases">
        <authorList>
            <person name="Duchaud E."/>
        </authorList>
    </citation>
    <scope>NUCLEOTIDE SEQUENCE [LARGE SCALE GENOMIC DNA]</scope>
    <source>
        <strain evidence="4">Ena-SAMPLE-TAB-13-05-2024-13:56:06:370-140308</strain>
    </source>
</reference>
<protein>
    <submittedName>
        <fullName evidence="4">Transmembrane sensor</fullName>
    </submittedName>
</protein>
<dbReference type="Pfam" id="PF16344">
    <property type="entry name" value="FecR_C"/>
    <property type="match status" value="1"/>
</dbReference>
<comment type="caution">
    <text evidence="4">The sequence shown here is derived from an EMBL/GenBank/DDBJ whole genome shotgun (WGS) entry which is preliminary data.</text>
</comment>
<dbReference type="PIRSF" id="PIRSF018266">
    <property type="entry name" value="FecR"/>
    <property type="match status" value="1"/>
</dbReference>
<evidence type="ECO:0000256" key="1">
    <source>
        <dbReference type="SAM" id="Phobius"/>
    </source>
</evidence>
<evidence type="ECO:0000313" key="5">
    <source>
        <dbReference type="Proteomes" id="UP001497527"/>
    </source>
</evidence>